<dbReference type="SMART" id="SM00532">
    <property type="entry name" value="LIGANc"/>
    <property type="match status" value="1"/>
</dbReference>
<dbReference type="SMART" id="SM00292">
    <property type="entry name" value="BRCT"/>
    <property type="match status" value="1"/>
</dbReference>
<dbReference type="GO" id="GO:0003911">
    <property type="term" value="F:DNA ligase (NAD+) activity"/>
    <property type="evidence" value="ECO:0007669"/>
    <property type="project" value="UniProtKB-UniRule"/>
</dbReference>
<feature type="binding site" evidence="12">
    <location>
        <position position="184"/>
    </location>
    <ligand>
        <name>NAD(+)</name>
        <dbReference type="ChEBI" id="CHEBI:57540"/>
    </ligand>
</feature>
<evidence type="ECO:0000256" key="9">
    <source>
        <dbReference type="ARBA" id="ARBA00023204"/>
    </source>
</evidence>
<feature type="binding site" evidence="12">
    <location>
        <position position="433"/>
    </location>
    <ligand>
        <name>Zn(2+)</name>
        <dbReference type="ChEBI" id="CHEBI:29105"/>
    </ligand>
</feature>
<name>A0A380WLW5_AMIAI</name>
<dbReference type="Gene3D" id="1.10.150.20">
    <property type="entry name" value="5' to 3' exonuclease, C-terminal subdomain"/>
    <property type="match status" value="2"/>
</dbReference>
<dbReference type="SUPFAM" id="SSF52113">
    <property type="entry name" value="BRCT domain"/>
    <property type="match status" value="1"/>
</dbReference>
<dbReference type="HAMAP" id="MF_01588">
    <property type="entry name" value="DNA_ligase_A"/>
    <property type="match status" value="1"/>
</dbReference>
<keyword evidence="5 12" id="KW-0227">DNA damage</keyword>
<dbReference type="RefSeq" id="WP_115731435.1">
    <property type="nucleotide sequence ID" value="NZ_BAAAVY010000002.1"/>
</dbReference>
<dbReference type="PROSITE" id="PS50172">
    <property type="entry name" value="BRCT"/>
    <property type="match status" value="1"/>
</dbReference>
<dbReference type="GO" id="GO:0006281">
    <property type="term" value="P:DNA repair"/>
    <property type="evidence" value="ECO:0007669"/>
    <property type="project" value="UniProtKB-KW"/>
</dbReference>
<dbReference type="InterPro" id="IPR012340">
    <property type="entry name" value="NA-bd_OB-fold"/>
</dbReference>
<evidence type="ECO:0000256" key="2">
    <source>
        <dbReference type="ARBA" id="ARBA00022598"/>
    </source>
</evidence>
<dbReference type="PIRSF" id="PIRSF001604">
    <property type="entry name" value="LigA"/>
    <property type="match status" value="1"/>
</dbReference>
<reference evidence="15 16" key="1">
    <citation type="submission" date="2018-06" db="EMBL/GenBank/DDBJ databases">
        <authorList>
            <consortium name="Pathogen Informatics"/>
            <person name="Doyle S."/>
        </authorList>
    </citation>
    <scope>NUCLEOTIDE SEQUENCE [LARGE SCALE GENOMIC DNA]</scope>
    <source>
        <strain evidence="15 16">NCTC10684</strain>
    </source>
</reference>
<keyword evidence="4 12" id="KW-0479">Metal-binding</keyword>
<evidence type="ECO:0000256" key="5">
    <source>
        <dbReference type="ARBA" id="ARBA00022763"/>
    </source>
</evidence>
<dbReference type="EC" id="6.5.1.2" evidence="12 13"/>
<comment type="catalytic activity">
    <reaction evidence="11 12 13">
        <text>NAD(+) + (deoxyribonucleotide)n-3'-hydroxyl + 5'-phospho-(deoxyribonucleotide)m = (deoxyribonucleotide)n+m + AMP + beta-nicotinamide D-nucleotide.</text>
        <dbReference type="EC" id="6.5.1.2"/>
    </reaction>
</comment>
<evidence type="ECO:0000256" key="13">
    <source>
        <dbReference type="RuleBase" id="RU000618"/>
    </source>
</evidence>
<evidence type="ECO:0000259" key="14">
    <source>
        <dbReference type="PROSITE" id="PS50172"/>
    </source>
</evidence>
<sequence>MSDKPVDSLSETEAAAELARLAGEIAGHDLRYHADDAPTISDADYDALRRRNLAIEQRFPQLVREDSPSKSVGAAVSEKFGKVTHAVPMLSLDNAFADEDVSEFVGRIRRFLRLGADEPVAISAEPKIDGLSLSIRYENGRLVTAATRGDGQVGENVTANARTIADIPNVLSGDFPEVLEVRGEVYMSHLDFAELNRRNADAGKQIFANPRNAAAGSLRQLDTSITASRPLRFFAYAWGEVSDMPADTQMGMVAAFGRYGFKTNPLMKVFDSVEGLLSQYRMIEANRATLGYDIDGVVYKVDRLDLQQRLGFVSRSPRWAIAHKFPAEKATTTLLGIDIQVGRTGSLTPVARLQPVTVGGVVVTNATLHNEDYIKGIGNSGQAIRDDGHDIRVGDTVIVQRAGDVIPQILDVVMEKRPSDAQPYLFPARCPACDSHAVREEGEVVRRCTGGLICPAQAVERLRHFVSRNAFDIEGLGEKQIEFFFQSQDPALHVGSPADIFTLKRRQEGSLTKLENIDGFGATSTRKLFAAIDDRRQVEFSRFLFALGIRHIGETNAKRLARHYINFEAFRAAGLAAVMPEGKGDKGNGAWQELTGVNGIGAIVAEAVVEFFAEEHNRQVLDALLAEVTPLEEERIGDVSSPVSGKTVVFTGSLEKMSRDEAKAMAEKLGAKVAGSVSKKTDLVVAGPGAGSKLKAATDLGIEVITEDQWFERVGQAG</sequence>
<keyword evidence="9 12" id="KW-0234">DNA repair</keyword>
<dbReference type="Gene3D" id="6.20.10.30">
    <property type="match status" value="1"/>
</dbReference>
<dbReference type="InterPro" id="IPR004150">
    <property type="entry name" value="NAD_DNA_ligase_OB"/>
</dbReference>
<dbReference type="GO" id="GO:0006260">
    <property type="term" value="P:DNA replication"/>
    <property type="evidence" value="ECO:0007669"/>
    <property type="project" value="UniProtKB-KW"/>
</dbReference>
<dbReference type="InterPro" id="IPR013840">
    <property type="entry name" value="DNAligase_N"/>
</dbReference>
<evidence type="ECO:0000313" key="16">
    <source>
        <dbReference type="Proteomes" id="UP000254701"/>
    </source>
</evidence>
<dbReference type="InterPro" id="IPR036420">
    <property type="entry name" value="BRCT_dom_sf"/>
</dbReference>
<comment type="caution">
    <text evidence="12">Lacks conserved residue(s) required for the propagation of feature annotation.</text>
</comment>
<dbReference type="CDD" id="cd17748">
    <property type="entry name" value="BRCT_DNA_ligase_like"/>
    <property type="match status" value="1"/>
</dbReference>
<evidence type="ECO:0000256" key="6">
    <source>
        <dbReference type="ARBA" id="ARBA00022833"/>
    </source>
</evidence>
<feature type="binding site" evidence="12">
    <location>
        <position position="148"/>
    </location>
    <ligand>
        <name>NAD(+)</name>
        <dbReference type="ChEBI" id="CHEBI:57540"/>
    </ligand>
</feature>
<dbReference type="InterPro" id="IPR001679">
    <property type="entry name" value="DNA_ligase"/>
</dbReference>
<dbReference type="NCBIfam" id="NF005932">
    <property type="entry name" value="PRK07956.1"/>
    <property type="match status" value="1"/>
</dbReference>
<feature type="binding site" evidence="12">
    <location>
        <begin position="91"/>
        <end position="92"/>
    </location>
    <ligand>
        <name>NAD(+)</name>
        <dbReference type="ChEBI" id="CHEBI:57540"/>
    </ligand>
</feature>
<keyword evidence="3 12" id="KW-0235">DNA replication</keyword>
<gene>
    <name evidence="12 15" type="primary">ligA</name>
    <name evidence="15" type="ORF">NCTC10684_02460</name>
</gene>
<evidence type="ECO:0000256" key="4">
    <source>
        <dbReference type="ARBA" id="ARBA00022723"/>
    </source>
</evidence>
<dbReference type="InterPro" id="IPR018239">
    <property type="entry name" value="DNA_ligase_AS"/>
</dbReference>
<dbReference type="PROSITE" id="PS01056">
    <property type="entry name" value="DNA_LIGASE_N2"/>
    <property type="match status" value="1"/>
</dbReference>
<accession>A0A380WLW5</accession>
<dbReference type="GO" id="GO:0046872">
    <property type="term" value="F:metal ion binding"/>
    <property type="evidence" value="ECO:0007669"/>
    <property type="project" value="UniProtKB-KW"/>
</dbReference>
<dbReference type="Pfam" id="PF03120">
    <property type="entry name" value="OB_DNA_ligase"/>
    <property type="match status" value="1"/>
</dbReference>
<dbReference type="EMBL" id="UFSM01000001">
    <property type="protein sequence ID" value="SUU89226.1"/>
    <property type="molecule type" value="Genomic_DNA"/>
</dbReference>
<dbReference type="Proteomes" id="UP000254701">
    <property type="component" value="Unassembled WGS sequence"/>
</dbReference>
<feature type="binding site" evidence="12">
    <location>
        <begin position="42"/>
        <end position="46"/>
    </location>
    <ligand>
        <name>NAD(+)</name>
        <dbReference type="ChEBI" id="CHEBI:57540"/>
    </ligand>
</feature>
<feature type="binding site" evidence="12">
    <location>
        <position position="300"/>
    </location>
    <ligand>
        <name>NAD(+)</name>
        <dbReference type="ChEBI" id="CHEBI:57540"/>
    </ligand>
</feature>
<dbReference type="InterPro" id="IPR010994">
    <property type="entry name" value="RuvA_2-like"/>
</dbReference>
<dbReference type="Pfam" id="PF01653">
    <property type="entry name" value="DNA_ligase_aden"/>
    <property type="match status" value="1"/>
</dbReference>
<dbReference type="SUPFAM" id="SSF47781">
    <property type="entry name" value="RuvA domain 2-like"/>
    <property type="match status" value="1"/>
</dbReference>
<dbReference type="InterPro" id="IPR004149">
    <property type="entry name" value="Znf_DNAligase_C4"/>
</dbReference>
<feature type="active site" description="N6-AMP-lysine intermediate" evidence="12">
    <location>
        <position position="127"/>
    </location>
</feature>
<dbReference type="Pfam" id="PF12826">
    <property type="entry name" value="HHH_2"/>
    <property type="match status" value="1"/>
</dbReference>
<evidence type="ECO:0000256" key="1">
    <source>
        <dbReference type="ARBA" id="ARBA00004067"/>
    </source>
</evidence>
<dbReference type="GO" id="GO:0005829">
    <property type="term" value="C:cytosol"/>
    <property type="evidence" value="ECO:0007669"/>
    <property type="project" value="TreeGrafter"/>
</dbReference>
<evidence type="ECO:0000313" key="15">
    <source>
        <dbReference type="EMBL" id="SUU89226.1"/>
    </source>
</evidence>
<evidence type="ECO:0000256" key="12">
    <source>
        <dbReference type="HAMAP-Rule" id="MF_01588"/>
    </source>
</evidence>
<dbReference type="PANTHER" id="PTHR23389">
    <property type="entry name" value="CHROMOSOME TRANSMISSION FIDELITY FACTOR 18"/>
    <property type="match status" value="1"/>
</dbReference>
<comment type="cofactor">
    <cofactor evidence="12">
        <name>Mg(2+)</name>
        <dbReference type="ChEBI" id="CHEBI:18420"/>
    </cofactor>
    <cofactor evidence="12">
        <name>Mn(2+)</name>
        <dbReference type="ChEBI" id="CHEBI:29035"/>
    </cofactor>
</comment>
<dbReference type="Gene3D" id="3.30.470.30">
    <property type="entry name" value="DNA ligase/mRNA capping enzyme"/>
    <property type="match status" value="1"/>
</dbReference>
<evidence type="ECO:0000256" key="7">
    <source>
        <dbReference type="ARBA" id="ARBA00022842"/>
    </source>
</evidence>
<dbReference type="Gene3D" id="1.10.287.610">
    <property type="entry name" value="Helix hairpin bin"/>
    <property type="match status" value="1"/>
</dbReference>
<evidence type="ECO:0000256" key="3">
    <source>
        <dbReference type="ARBA" id="ARBA00022705"/>
    </source>
</evidence>
<comment type="similarity">
    <text evidence="12">Belongs to the NAD-dependent DNA ligase family. LigA subfamily.</text>
</comment>
<feature type="domain" description="BRCT" evidence="14">
    <location>
        <begin position="638"/>
        <end position="718"/>
    </location>
</feature>
<dbReference type="InterPro" id="IPR001357">
    <property type="entry name" value="BRCT_dom"/>
</dbReference>
<feature type="binding site" evidence="12">
    <location>
        <position position="324"/>
    </location>
    <ligand>
        <name>NAD(+)</name>
        <dbReference type="ChEBI" id="CHEBI:57540"/>
    </ligand>
</feature>
<dbReference type="FunFam" id="3.30.470.30:FF:000001">
    <property type="entry name" value="DNA ligase"/>
    <property type="match status" value="1"/>
</dbReference>
<dbReference type="Gene3D" id="2.40.50.140">
    <property type="entry name" value="Nucleic acid-binding proteins"/>
    <property type="match status" value="1"/>
</dbReference>
<dbReference type="NCBIfam" id="TIGR00575">
    <property type="entry name" value="dnlj"/>
    <property type="match status" value="1"/>
</dbReference>
<dbReference type="InterPro" id="IPR013839">
    <property type="entry name" value="DNAligase_adenylation"/>
</dbReference>
<dbReference type="InterPro" id="IPR041663">
    <property type="entry name" value="DisA/LigA_HHH"/>
</dbReference>
<dbReference type="InterPro" id="IPR033136">
    <property type="entry name" value="DNA_ligase_CS"/>
</dbReference>
<feature type="binding site" evidence="12">
    <location>
        <position position="430"/>
    </location>
    <ligand>
        <name>Zn(2+)</name>
        <dbReference type="ChEBI" id="CHEBI:29105"/>
    </ligand>
</feature>
<dbReference type="CDD" id="cd00114">
    <property type="entry name" value="LIGANc"/>
    <property type="match status" value="1"/>
</dbReference>
<dbReference type="SUPFAM" id="SSF50249">
    <property type="entry name" value="Nucleic acid-binding proteins"/>
    <property type="match status" value="1"/>
</dbReference>
<dbReference type="SUPFAM" id="SSF56091">
    <property type="entry name" value="DNA ligase/mRNA capping enzyme, catalytic domain"/>
    <property type="match status" value="1"/>
</dbReference>
<dbReference type="PROSITE" id="PS01055">
    <property type="entry name" value="DNA_LIGASE_N1"/>
    <property type="match status" value="1"/>
</dbReference>
<keyword evidence="7 12" id="KW-0460">Magnesium</keyword>
<dbReference type="Pfam" id="PF03119">
    <property type="entry name" value="DNA_ligase_ZBD"/>
    <property type="match status" value="1"/>
</dbReference>
<proteinExistence type="inferred from homology"/>
<keyword evidence="6 12" id="KW-0862">Zinc</keyword>
<feature type="binding site" evidence="12">
    <location>
        <position position="125"/>
    </location>
    <ligand>
        <name>NAD(+)</name>
        <dbReference type="ChEBI" id="CHEBI:57540"/>
    </ligand>
</feature>
<dbReference type="PANTHER" id="PTHR23389:SF9">
    <property type="entry name" value="DNA LIGASE"/>
    <property type="match status" value="1"/>
</dbReference>
<dbReference type="AlphaFoldDB" id="A0A380WLW5"/>
<evidence type="ECO:0000256" key="8">
    <source>
        <dbReference type="ARBA" id="ARBA00023027"/>
    </source>
</evidence>
<dbReference type="SMART" id="SM00278">
    <property type="entry name" value="HhH1"/>
    <property type="match status" value="3"/>
</dbReference>
<comment type="function">
    <text evidence="1 12">DNA ligase that catalyzes the formation of phosphodiester linkages between 5'-phosphoryl and 3'-hydroxyl groups in double-stranded DNA using NAD as a coenzyme and as the energy source for the reaction. It is essential for DNA replication and repair of damaged DNA.</text>
</comment>
<keyword evidence="10 12" id="KW-0464">Manganese</keyword>
<organism evidence="15 16">
    <name type="scientific">Aminobacter aminovorans</name>
    <name type="common">Chelatobacter heintzii</name>
    <dbReference type="NCBI Taxonomy" id="83263"/>
    <lineage>
        <taxon>Bacteria</taxon>
        <taxon>Pseudomonadati</taxon>
        <taxon>Pseudomonadota</taxon>
        <taxon>Alphaproteobacteria</taxon>
        <taxon>Hyphomicrobiales</taxon>
        <taxon>Phyllobacteriaceae</taxon>
        <taxon>Aminobacter</taxon>
    </lineage>
</organism>
<keyword evidence="2 12" id="KW-0436">Ligase</keyword>
<feature type="binding site" evidence="12">
    <location>
        <position position="454"/>
    </location>
    <ligand>
        <name>Zn(2+)</name>
        <dbReference type="ChEBI" id="CHEBI:29105"/>
    </ligand>
</feature>
<dbReference type="InterPro" id="IPR003583">
    <property type="entry name" value="Hlx-hairpin-Hlx_DNA-bd_motif"/>
</dbReference>
<protein>
    <recommendedName>
        <fullName evidence="12 13">DNA ligase</fullName>
        <ecNumber evidence="12 13">6.5.1.2</ecNumber>
    </recommendedName>
    <alternativeName>
        <fullName evidence="12">Polydeoxyribonucleotide synthase [NAD(+)]</fullName>
    </alternativeName>
</protein>
<dbReference type="OrthoDB" id="9759736at2"/>
<evidence type="ECO:0000256" key="11">
    <source>
        <dbReference type="ARBA" id="ARBA00034005"/>
    </source>
</evidence>
<dbReference type="GO" id="GO:0003677">
    <property type="term" value="F:DNA binding"/>
    <property type="evidence" value="ECO:0007669"/>
    <property type="project" value="InterPro"/>
</dbReference>
<evidence type="ECO:0000256" key="10">
    <source>
        <dbReference type="ARBA" id="ARBA00023211"/>
    </source>
</evidence>
<keyword evidence="8 12" id="KW-0520">NAD</keyword>
<dbReference type="Pfam" id="PF00533">
    <property type="entry name" value="BRCT"/>
    <property type="match status" value="1"/>
</dbReference>
<dbReference type="Gene3D" id="3.40.50.10190">
    <property type="entry name" value="BRCT domain"/>
    <property type="match status" value="1"/>
</dbReference>